<dbReference type="PANTHER" id="PTHR10073">
    <property type="entry name" value="DNA MISMATCH REPAIR PROTEIN MLH, PMS, MUTL"/>
    <property type="match status" value="1"/>
</dbReference>
<dbReference type="Gene3D" id="3.30.230.10">
    <property type="match status" value="1"/>
</dbReference>
<dbReference type="CDD" id="cd16926">
    <property type="entry name" value="HATPase_MutL-MLH-PMS-like"/>
    <property type="match status" value="1"/>
</dbReference>
<proteinExistence type="inferred from homology"/>
<dbReference type="SUPFAM" id="SSF55874">
    <property type="entry name" value="ATPase domain of HSP90 chaperone/DNA topoisomerase II/histidine kinase"/>
    <property type="match status" value="1"/>
</dbReference>
<name>A0A1W1VWW2_9FIRM</name>
<comment type="function">
    <text evidence="4">This protein is involved in the repair of mismatches in DNA. It is required for dam-dependent methyl-directed DNA mismatch repair. May act as a 'molecular matchmaker', a protein that promotes the formation of a stable complex between two or more DNA-binding proteins in an ATP-dependent manner without itself being part of a final effector complex.</text>
</comment>
<evidence type="ECO:0000256" key="4">
    <source>
        <dbReference type="HAMAP-Rule" id="MF_00149"/>
    </source>
</evidence>
<dbReference type="Pfam" id="PF08676">
    <property type="entry name" value="MutL_C"/>
    <property type="match status" value="1"/>
</dbReference>
<gene>
    <name evidence="4" type="primary">mutL</name>
    <name evidence="7" type="ORF">SAMN00808754_1890</name>
</gene>
<keyword evidence="8" id="KW-1185">Reference proteome</keyword>
<evidence type="ECO:0000256" key="2">
    <source>
        <dbReference type="ARBA" id="ARBA00022763"/>
    </source>
</evidence>
<dbReference type="AlphaFoldDB" id="A0A1W1VWW2"/>
<feature type="domain" description="DNA mismatch repair protein S5" evidence="6">
    <location>
        <begin position="211"/>
        <end position="329"/>
    </location>
</feature>
<dbReference type="Pfam" id="PF01119">
    <property type="entry name" value="DNA_mis_repair"/>
    <property type="match status" value="1"/>
</dbReference>
<dbReference type="EMBL" id="LT838272">
    <property type="protein sequence ID" value="SMB97601.1"/>
    <property type="molecule type" value="Genomic_DNA"/>
</dbReference>
<evidence type="ECO:0000313" key="8">
    <source>
        <dbReference type="Proteomes" id="UP000192569"/>
    </source>
</evidence>
<dbReference type="InterPro" id="IPR020568">
    <property type="entry name" value="Ribosomal_Su5_D2-typ_SF"/>
</dbReference>
<dbReference type="SUPFAM" id="SSF54211">
    <property type="entry name" value="Ribosomal protein S5 domain 2-like"/>
    <property type="match status" value="1"/>
</dbReference>
<protein>
    <recommendedName>
        <fullName evidence="4">DNA mismatch repair protein MutL</fullName>
    </recommendedName>
</protein>
<comment type="similarity">
    <text evidence="1 4">Belongs to the DNA mismatch repair MutL/HexB family.</text>
</comment>
<dbReference type="GO" id="GO:0140664">
    <property type="term" value="F:ATP-dependent DNA damage sensor activity"/>
    <property type="evidence" value="ECO:0007669"/>
    <property type="project" value="InterPro"/>
</dbReference>
<dbReference type="InterPro" id="IPR014790">
    <property type="entry name" value="MutL_C"/>
</dbReference>
<dbReference type="InterPro" id="IPR014721">
    <property type="entry name" value="Ribsml_uS5_D2-typ_fold_subgr"/>
</dbReference>
<evidence type="ECO:0000259" key="5">
    <source>
        <dbReference type="SMART" id="SM00853"/>
    </source>
</evidence>
<dbReference type="STRING" id="698762.SAMN00808754_1890"/>
<feature type="domain" description="MutL C-terminal dimerisation" evidence="5">
    <location>
        <begin position="402"/>
        <end position="541"/>
    </location>
</feature>
<dbReference type="InterPro" id="IPR002099">
    <property type="entry name" value="MutL/Mlh/PMS"/>
</dbReference>
<dbReference type="OrthoDB" id="9763467at2"/>
<evidence type="ECO:0000313" key="7">
    <source>
        <dbReference type="EMBL" id="SMB97601.1"/>
    </source>
</evidence>
<reference evidence="7 8" key="1">
    <citation type="submission" date="2017-04" db="EMBL/GenBank/DDBJ databases">
        <authorList>
            <person name="Afonso C.L."/>
            <person name="Miller P.J."/>
            <person name="Scott M.A."/>
            <person name="Spackman E."/>
            <person name="Goraichik I."/>
            <person name="Dimitrov K.M."/>
            <person name="Suarez D.L."/>
            <person name="Swayne D.E."/>
        </authorList>
    </citation>
    <scope>NUCLEOTIDE SEQUENCE [LARGE SCALE GENOMIC DNA]</scope>
    <source>
        <strain evidence="7 8">ToBE</strain>
    </source>
</reference>
<dbReference type="GO" id="GO:0005524">
    <property type="term" value="F:ATP binding"/>
    <property type="evidence" value="ECO:0007669"/>
    <property type="project" value="InterPro"/>
</dbReference>
<dbReference type="InterPro" id="IPR042120">
    <property type="entry name" value="MutL_C_dimsub"/>
</dbReference>
<keyword evidence="2 4" id="KW-0227">DNA damage</keyword>
<dbReference type="InterPro" id="IPR013507">
    <property type="entry name" value="DNA_mismatch_S5_2-like"/>
</dbReference>
<dbReference type="GO" id="GO:0006298">
    <property type="term" value="P:mismatch repair"/>
    <property type="evidence" value="ECO:0007669"/>
    <property type="project" value="UniProtKB-UniRule"/>
</dbReference>
<evidence type="ECO:0000256" key="3">
    <source>
        <dbReference type="ARBA" id="ARBA00023204"/>
    </source>
</evidence>
<dbReference type="GO" id="GO:0030983">
    <property type="term" value="F:mismatched DNA binding"/>
    <property type="evidence" value="ECO:0007669"/>
    <property type="project" value="InterPro"/>
</dbReference>
<dbReference type="Gene3D" id="3.30.565.10">
    <property type="entry name" value="Histidine kinase-like ATPase, C-terminal domain"/>
    <property type="match status" value="1"/>
</dbReference>
<dbReference type="Gene3D" id="3.30.1370.100">
    <property type="entry name" value="MutL, C-terminal domain, regulatory subdomain"/>
    <property type="match status" value="1"/>
</dbReference>
<evidence type="ECO:0000259" key="6">
    <source>
        <dbReference type="SMART" id="SM01340"/>
    </source>
</evidence>
<accession>A0A1W1VWW2</accession>
<keyword evidence="3 4" id="KW-0234">DNA repair</keyword>
<dbReference type="RefSeq" id="WP_084665481.1">
    <property type="nucleotide sequence ID" value="NZ_LT838272.1"/>
</dbReference>
<dbReference type="InterPro" id="IPR036890">
    <property type="entry name" value="HATPase_C_sf"/>
</dbReference>
<dbReference type="InterPro" id="IPR042121">
    <property type="entry name" value="MutL_C_regsub"/>
</dbReference>
<dbReference type="InterPro" id="IPR014762">
    <property type="entry name" value="DNA_mismatch_repair_CS"/>
</dbReference>
<dbReference type="Proteomes" id="UP000192569">
    <property type="component" value="Chromosome I"/>
</dbReference>
<evidence type="ECO:0000256" key="1">
    <source>
        <dbReference type="ARBA" id="ARBA00006082"/>
    </source>
</evidence>
<dbReference type="HAMAP" id="MF_00149">
    <property type="entry name" value="DNA_mis_repair"/>
    <property type="match status" value="1"/>
</dbReference>
<dbReference type="InterPro" id="IPR037198">
    <property type="entry name" value="MutL_C_sf"/>
</dbReference>
<dbReference type="Gene3D" id="3.30.1540.20">
    <property type="entry name" value="MutL, C-terminal domain, dimerisation subdomain"/>
    <property type="match status" value="1"/>
</dbReference>
<sequence length="600" mass="66864">MSRPRIAILDPETASKIAAGEVVESPSSVVKELIENALDAQAKRIVVEIKEGGKKYIRVQDDGWGMEAEEARLAFARHATSKIRHVEDLFSLKTLGFRGEALPSIAAVARVEMVTRARGLPWGSKIRIEGGHEQGIEEAGCPEGTTVTVTDLFFNTPARRRFLKGPAREAAKVVAVVERLALAHPEVAFQLLVDGRRVLATPGNNDLRSTITAVWGLELGQNLLFVQGQLEGASYQGFLSPPWLHRSSRHYQILIVNGRYIMSKVLTREIEGIYTSLIPTDRYPIFILHLSLPPSWLDVNVHPAKLIIRIKEEEILARNLGQSLRQALDNPQAVAPAVHTNLSTDSSRSRIIADIWQIAEQESLGFYPYKLESQEVQGCKPQEDIIEEHRKEPAETLPPLHLVGQVFNTYILAEGPDGLYIIDQHAAHERIRFQKLKERWSKLERPGQILEPPRILRFNASIALELLSGRSIWEHLGFKIEPFGTNTFLLREVPYGTPPGKEVEVLEELLSKGWSEASPEMEETLLKVIACHGAIKAGQGLSKQEMENLIKELAQSFHPYTCPHGRPAIVKIKAEELDKYFSRSATIGQGGAIIFGKRGG</sequence>
<dbReference type="PANTHER" id="PTHR10073:SF12">
    <property type="entry name" value="DNA MISMATCH REPAIR PROTEIN MLH1"/>
    <property type="match status" value="1"/>
</dbReference>
<dbReference type="Pfam" id="PF13589">
    <property type="entry name" value="HATPase_c_3"/>
    <property type="match status" value="1"/>
</dbReference>
<dbReference type="InterPro" id="IPR020667">
    <property type="entry name" value="DNA_mismatch_repair_MutL"/>
</dbReference>
<dbReference type="InterPro" id="IPR038973">
    <property type="entry name" value="MutL/Mlh/Pms-like"/>
</dbReference>
<dbReference type="SUPFAM" id="SSF118116">
    <property type="entry name" value="DNA mismatch repair protein MutL"/>
    <property type="match status" value="1"/>
</dbReference>
<dbReference type="PROSITE" id="PS00058">
    <property type="entry name" value="DNA_MISMATCH_REPAIR_1"/>
    <property type="match status" value="1"/>
</dbReference>
<dbReference type="NCBIfam" id="TIGR00585">
    <property type="entry name" value="mutl"/>
    <property type="match status" value="1"/>
</dbReference>
<dbReference type="SMART" id="SM01340">
    <property type="entry name" value="DNA_mis_repair"/>
    <property type="match status" value="1"/>
</dbReference>
<dbReference type="SMART" id="SM00853">
    <property type="entry name" value="MutL_C"/>
    <property type="match status" value="1"/>
</dbReference>
<dbReference type="CDD" id="cd00782">
    <property type="entry name" value="MutL_Trans"/>
    <property type="match status" value="1"/>
</dbReference>
<organism evidence="7 8">
    <name type="scientific">Thermanaeromonas toyohensis ToBE</name>
    <dbReference type="NCBI Taxonomy" id="698762"/>
    <lineage>
        <taxon>Bacteria</taxon>
        <taxon>Bacillati</taxon>
        <taxon>Bacillota</taxon>
        <taxon>Clostridia</taxon>
        <taxon>Neomoorellales</taxon>
        <taxon>Neomoorellaceae</taxon>
        <taxon>Thermanaeromonas</taxon>
    </lineage>
</organism>
<dbReference type="GO" id="GO:0032300">
    <property type="term" value="C:mismatch repair complex"/>
    <property type="evidence" value="ECO:0007669"/>
    <property type="project" value="InterPro"/>
</dbReference>
<dbReference type="FunFam" id="3.30.565.10:FF:000003">
    <property type="entry name" value="DNA mismatch repair endonuclease MutL"/>
    <property type="match status" value="1"/>
</dbReference>
<dbReference type="GO" id="GO:0016887">
    <property type="term" value="F:ATP hydrolysis activity"/>
    <property type="evidence" value="ECO:0007669"/>
    <property type="project" value="InterPro"/>
</dbReference>